<evidence type="ECO:0000256" key="1">
    <source>
        <dbReference type="ARBA" id="ARBA00022614"/>
    </source>
</evidence>
<keyword evidence="2" id="KW-0677">Repeat</keyword>
<organism evidence="5 6">
    <name type="scientific">Acanthoscelides obtectus</name>
    <name type="common">Bean weevil</name>
    <name type="synonym">Bruchus obtectus</name>
    <dbReference type="NCBI Taxonomy" id="200917"/>
    <lineage>
        <taxon>Eukaryota</taxon>
        <taxon>Metazoa</taxon>
        <taxon>Ecdysozoa</taxon>
        <taxon>Arthropoda</taxon>
        <taxon>Hexapoda</taxon>
        <taxon>Insecta</taxon>
        <taxon>Pterygota</taxon>
        <taxon>Neoptera</taxon>
        <taxon>Endopterygota</taxon>
        <taxon>Coleoptera</taxon>
        <taxon>Polyphaga</taxon>
        <taxon>Cucujiformia</taxon>
        <taxon>Chrysomeloidea</taxon>
        <taxon>Chrysomelidae</taxon>
        <taxon>Bruchinae</taxon>
        <taxon>Bruchini</taxon>
        <taxon>Acanthoscelides</taxon>
    </lineage>
</organism>
<accession>A0A9P0P3Y2</accession>
<dbReference type="InterPro" id="IPR001611">
    <property type="entry name" value="Leu-rich_rpt"/>
</dbReference>
<dbReference type="Proteomes" id="UP001152888">
    <property type="component" value="Unassembled WGS sequence"/>
</dbReference>
<dbReference type="EMBL" id="CAKOFQ010006747">
    <property type="protein sequence ID" value="CAH1967751.1"/>
    <property type="molecule type" value="Genomic_DNA"/>
</dbReference>
<dbReference type="OrthoDB" id="6765403at2759"/>
<evidence type="ECO:0000313" key="5">
    <source>
        <dbReference type="EMBL" id="CAH1967751.1"/>
    </source>
</evidence>
<dbReference type="PROSITE" id="PS51450">
    <property type="entry name" value="LRR"/>
    <property type="match status" value="3"/>
</dbReference>
<sequence>MIRTTVKILFIFVTVSMVGSYQGSGFFPPHREQCYVPRGRTTTTSTTQHSRDYYYDDYSQRRYGYRPRKNHDPCENTNTITIDVTCDLSFYVKDSKYAITSDTYLVCPTDRIRFFSSTNISVLRGSAFAAGFQISELHLSSLGLTKITPGAFNKQPKIHAIFLSKNNLAEITVGLFNSLEYLNELDLSENQIANVGDDAFSSVPLSKLYLSRNKLTSLPDSFAEIGTLDISYNSINKINPSVDFNTVTLNASNNKMQGFDMSKFPVIQELHLARNLIKEFEINNDNETLEILDLYNNMLAEIPENTCSLKVLNLGANNISNLPNKPLNASSLEELNLSENNLTYIPSVMFKDLQCLKILDLSKNGISSFSFGTFDGLSNLRILNISYNGFKTLPFTTFHSAKLLFKIDFSRNEISDLDIHQLFKHLPMLHSLDFRGNAFSCHKLLEIIHVLELRKVMFIRGSDIDDDNIYGIKCSNFYEPIYDNAGGSQSNVSYKHLIDYFNKNFKNSSFVQYLGDLIKRLGMNFNNATRERTLVFEKLINRSDVSFNNSVDIHRKLYNALSNVTVEINKNSINISEFYRMLASLKQVLNDTLDSNKNDRGLLIKTFSDMDTDIKTLLDTIKITHQSTLKLLLEKAQNNASLLLSRMLEDDYLKPSHSEKLSGSSEDEVSDRANPVLILIVILLVIITVLLLGFGYVMLFRIKNINQRSDVELTRLVESTSLNVGK</sequence>
<dbReference type="SUPFAM" id="SSF52058">
    <property type="entry name" value="L domain-like"/>
    <property type="match status" value="1"/>
</dbReference>
<dbReference type="Pfam" id="PF13855">
    <property type="entry name" value="LRR_8"/>
    <property type="match status" value="2"/>
</dbReference>
<feature type="transmembrane region" description="Helical" evidence="3">
    <location>
        <begin position="676"/>
        <end position="699"/>
    </location>
</feature>
<evidence type="ECO:0000313" key="6">
    <source>
        <dbReference type="Proteomes" id="UP001152888"/>
    </source>
</evidence>
<dbReference type="SMART" id="SM00364">
    <property type="entry name" value="LRR_BAC"/>
    <property type="match status" value="4"/>
</dbReference>
<name>A0A9P0P3Y2_ACAOB</name>
<evidence type="ECO:0000256" key="3">
    <source>
        <dbReference type="SAM" id="Phobius"/>
    </source>
</evidence>
<feature type="signal peptide" evidence="4">
    <location>
        <begin position="1"/>
        <end position="20"/>
    </location>
</feature>
<dbReference type="SMART" id="SM00369">
    <property type="entry name" value="LRR_TYP"/>
    <property type="match status" value="6"/>
</dbReference>
<comment type="caution">
    <text evidence="5">The sequence shown here is derived from an EMBL/GenBank/DDBJ whole genome shotgun (WGS) entry which is preliminary data.</text>
</comment>
<keyword evidence="6" id="KW-1185">Reference proteome</keyword>
<dbReference type="AlphaFoldDB" id="A0A9P0P3Y2"/>
<keyword evidence="3" id="KW-0812">Transmembrane</keyword>
<dbReference type="InterPro" id="IPR003591">
    <property type="entry name" value="Leu-rich_rpt_typical-subtyp"/>
</dbReference>
<dbReference type="Gene3D" id="3.80.10.10">
    <property type="entry name" value="Ribonuclease Inhibitor"/>
    <property type="match status" value="3"/>
</dbReference>
<keyword evidence="3" id="KW-1133">Transmembrane helix</keyword>
<evidence type="ECO:0000256" key="4">
    <source>
        <dbReference type="SAM" id="SignalP"/>
    </source>
</evidence>
<protein>
    <submittedName>
        <fullName evidence="5">Uncharacterized protein</fullName>
    </submittedName>
</protein>
<keyword evidence="1" id="KW-0433">Leucine-rich repeat</keyword>
<feature type="chain" id="PRO_5040290812" evidence="4">
    <location>
        <begin position="21"/>
        <end position="726"/>
    </location>
</feature>
<proteinExistence type="predicted"/>
<keyword evidence="4" id="KW-0732">Signal</keyword>
<dbReference type="InterPro" id="IPR032675">
    <property type="entry name" value="LRR_dom_sf"/>
</dbReference>
<dbReference type="PANTHER" id="PTHR24366">
    <property type="entry name" value="IG(IMMUNOGLOBULIN) AND LRR(LEUCINE RICH REPEAT) DOMAINS"/>
    <property type="match status" value="1"/>
</dbReference>
<keyword evidence="3" id="KW-0472">Membrane</keyword>
<reference evidence="5" key="1">
    <citation type="submission" date="2022-03" db="EMBL/GenBank/DDBJ databases">
        <authorList>
            <person name="Sayadi A."/>
        </authorList>
    </citation>
    <scope>NUCLEOTIDE SEQUENCE</scope>
</reference>
<dbReference type="PANTHER" id="PTHR24366:SF96">
    <property type="entry name" value="LEUCINE RICH REPEAT CONTAINING 53"/>
    <property type="match status" value="1"/>
</dbReference>
<gene>
    <name evidence="5" type="ORF">ACAOBT_LOCUS7533</name>
</gene>
<evidence type="ECO:0000256" key="2">
    <source>
        <dbReference type="ARBA" id="ARBA00022737"/>
    </source>
</evidence>